<dbReference type="PANTHER" id="PTHR48075:SF1">
    <property type="entry name" value="LAMBDA-CRYSTALLIN HOMOLOG"/>
    <property type="match status" value="1"/>
</dbReference>
<dbReference type="InterPro" id="IPR006180">
    <property type="entry name" value="3-OHacyl-CoA_DH_CS"/>
</dbReference>
<dbReference type="Pfam" id="PF02737">
    <property type="entry name" value="3HCDH_N"/>
    <property type="match status" value="1"/>
</dbReference>
<evidence type="ECO:0008006" key="6">
    <source>
        <dbReference type="Google" id="ProtNLM"/>
    </source>
</evidence>
<dbReference type="PROSITE" id="PS00067">
    <property type="entry name" value="3HCDH"/>
    <property type="match status" value="1"/>
</dbReference>
<dbReference type="EMBL" id="LAZR01000037">
    <property type="protein sequence ID" value="KKO01160.1"/>
    <property type="molecule type" value="Genomic_DNA"/>
</dbReference>
<feature type="domain" description="3-hydroxyacyl-CoA dehydrogenase NAD binding" evidence="4">
    <location>
        <begin position="16"/>
        <end position="194"/>
    </location>
</feature>
<dbReference type="InterPro" id="IPR036291">
    <property type="entry name" value="NAD(P)-bd_dom_sf"/>
</dbReference>
<comment type="caution">
    <text evidence="5">The sequence shown here is derived from an EMBL/GenBank/DDBJ whole genome shotgun (WGS) entry which is preliminary data.</text>
</comment>
<dbReference type="PANTHER" id="PTHR48075">
    <property type="entry name" value="3-HYDROXYACYL-COA DEHYDROGENASE FAMILY PROTEIN"/>
    <property type="match status" value="1"/>
</dbReference>
<dbReference type="InterPro" id="IPR013328">
    <property type="entry name" value="6PGD_dom2"/>
</dbReference>
<keyword evidence="2" id="KW-0560">Oxidoreductase</keyword>
<evidence type="ECO:0000259" key="4">
    <source>
        <dbReference type="Pfam" id="PF02737"/>
    </source>
</evidence>
<proteinExistence type="inferred from homology"/>
<evidence type="ECO:0000259" key="3">
    <source>
        <dbReference type="Pfam" id="PF00725"/>
    </source>
</evidence>
<dbReference type="SUPFAM" id="SSF48179">
    <property type="entry name" value="6-phosphogluconate dehydrogenase C-terminal domain-like"/>
    <property type="match status" value="1"/>
</dbReference>
<name>A0A0F9VAU2_9ZZZZ</name>
<dbReference type="Pfam" id="PF00725">
    <property type="entry name" value="3HCDH"/>
    <property type="match status" value="1"/>
</dbReference>
<dbReference type="Gene3D" id="3.40.50.720">
    <property type="entry name" value="NAD(P)-binding Rossmann-like Domain"/>
    <property type="match status" value="1"/>
</dbReference>
<dbReference type="GO" id="GO:0006631">
    <property type="term" value="P:fatty acid metabolic process"/>
    <property type="evidence" value="ECO:0007669"/>
    <property type="project" value="InterPro"/>
</dbReference>
<feature type="domain" description="3-hydroxyacyl-CoA dehydrogenase C-terminal" evidence="3">
    <location>
        <begin position="197"/>
        <end position="264"/>
    </location>
</feature>
<dbReference type="InterPro" id="IPR008927">
    <property type="entry name" value="6-PGluconate_DH-like_C_sf"/>
</dbReference>
<gene>
    <name evidence="5" type="ORF">LCGC14_0121450</name>
</gene>
<organism evidence="5">
    <name type="scientific">marine sediment metagenome</name>
    <dbReference type="NCBI Taxonomy" id="412755"/>
    <lineage>
        <taxon>unclassified sequences</taxon>
        <taxon>metagenomes</taxon>
        <taxon>ecological metagenomes</taxon>
    </lineage>
</organism>
<dbReference type="AlphaFoldDB" id="A0A0F9VAU2"/>
<evidence type="ECO:0000256" key="2">
    <source>
        <dbReference type="ARBA" id="ARBA00023002"/>
    </source>
</evidence>
<dbReference type="NCBIfam" id="NF004783">
    <property type="entry name" value="PRK06129.1"/>
    <property type="match status" value="1"/>
</dbReference>
<evidence type="ECO:0000313" key="5">
    <source>
        <dbReference type="EMBL" id="KKO01160.1"/>
    </source>
</evidence>
<dbReference type="GO" id="GO:0050104">
    <property type="term" value="F:L-gulonate 3-dehydrogenase activity"/>
    <property type="evidence" value="ECO:0007669"/>
    <property type="project" value="TreeGrafter"/>
</dbReference>
<reference evidence="5" key="1">
    <citation type="journal article" date="2015" name="Nature">
        <title>Complex archaea that bridge the gap between prokaryotes and eukaryotes.</title>
        <authorList>
            <person name="Spang A."/>
            <person name="Saw J.H."/>
            <person name="Jorgensen S.L."/>
            <person name="Zaremba-Niedzwiedzka K."/>
            <person name="Martijn J."/>
            <person name="Lind A.E."/>
            <person name="van Eijk R."/>
            <person name="Schleper C."/>
            <person name="Guy L."/>
            <person name="Ettema T.J."/>
        </authorList>
    </citation>
    <scope>NUCLEOTIDE SEQUENCE</scope>
</reference>
<protein>
    <recommendedName>
        <fullName evidence="6">3-hydroxyacyl-CoA dehydrogenase NAD binding domain-containing protein</fullName>
    </recommendedName>
</protein>
<evidence type="ECO:0000256" key="1">
    <source>
        <dbReference type="ARBA" id="ARBA00009463"/>
    </source>
</evidence>
<dbReference type="GO" id="GO:0070403">
    <property type="term" value="F:NAD+ binding"/>
    <property type="evidence" value="ECO:0007669"/>
    <property type="project" value="InterPro"/>
</dbReference>
<dbReference type="InterPro" id="IPR006108">
    <property type="entry name" value="3HC_DH_C"/>
</dbReference>
<dbReference type="InterPro" id="IPR006176">
    <property type="entry name" value="3-OHacyl-CoA_DH_NAD-bd"/>
</dbReference>
<dbReference type="Gene3D" id="1.10.1040.10">
    <property type="entry name" value="N-(1-d-carboxylethyl)-l-norvaline Dehydrogenase, domain 2"/>
    <property type="match status" value="1"/>
</dbReference>
<sequence>MQSVTENAQLQSRTMTIGVVGAGLIGRAWAIVFARAGFKVRVYDVNATALEHAAAAVRQSLIDLQQAGLVAEVEQVMANIRFDGNLASAMQGVGYVQECGPENVEGKRAIYRELEGVVADATILASSTSGIAASLFSDHLRHPERCLVAHPVNPPYLIPLVEVVPTPNTSEAVTNTTLSLMEAAQQAPILVRKEIEGFVLNRLQGALLNEALRLFRDGYVSAEDLDKTVKYGLGLRWSFMGPFETIDLNAPAGVVDYASRYGPLYHQVDQQRGRENPWEEATLKALDKERRALLPSTELSARHEWRDRRLMALMAHQRTMPE</sequence>
<comment type="similarity">
    <text evidence="1">Belongs to the 3-hydroxyacyl-CoA dehydrogenase family.</text>
</comment>
<dbReference type="SUPFAM" id="SSF51735">
    <property type="entry name" value="NAD(P)-binding Rossmann-fold domains"/>
    <property type="match status" value="1"/>
</dbReference>
<accession>A0A0F9VAU2</accession>